<dbReference type="PRINTS" id="PR00455">
    <property type="entry name" value="HTHTETR"/>
</dbReference>
<evidence type="ECO:0000313" key="7">
    <source>
        <dbReference type="Proteomes" id="UP001597114"/>
    </source>
</evidence>
<gene>
    <name evidence="6" type="ORF">ACFSJD_16755</name>
</gene>
<dbReference type="InterPro" id="IPR009057">
    <property type="entry name" value="Homeodomain-like_sf"/>
</dbReference>
<keyword evidence="7" id="KW-1185">Reference proteome</keyword>
<dbReference type="Pfam" id="PF00440">
    <property type="entry name" value="TetR_N"/>
    <property type="match status" value="1"/>
</dbReference>
<dbReference type="Gene3D" id="1.10.357.10">
    <property type="entry name" value="Tetracycline Repressor, domain 2"/>
    <property type="match status" value="1"/>
</dbReference>
<dbReference type="SUPFAM" id="SSF48498">
    <property type="entry name" value="Tetracyclin repressor-like, C-terminal domain"/>
    <property type="match status" value="1"/>
</dbReference>
<evidence type="ECO:0000313" key="6">
    <source>
        <dbReference type="EMBL" id="MFD1519147.1"/>
    </source>
</evidence>
<dbReference type="PANTHER" id="PTHR47506:SF6">
    <property type="entry name" value="HTH-TYPE TRANSCRIPTIONAL REPRESSOR NEMR"/>
    <property type="match status" value="1"/>
</dbReference>
<evidence type="ECO:0000256" key="1">
    <source>
        <dbReference type="ARBA" id="ARBA00023015"/>
    </source>
</evidence>
<name>A0ABW4EVP1_9PSEU</name>
<dbReference type="SUPFAM" id="SSF46689">
    <property type="entry name" value="Homeodomain-like"/>
    <property type="match status" value="1"/>
</dbReference>
<dbReference type="PANTHER" id="PTHR47506">
    <property type="entry name" value="TRANSCRIPTIONAL REGULATORY PROTEIN"/>
    <property type="match status" value="1"/>
</dbReference>
<feature type="domain" description="HTH tetR-type" evidence="5">
    <location>
        <begin position="14"/>
        <end position="74"/>
    </location>
</feature>
<dbReference type="Proteomes" id="UP001597114">
    <property type="component" value="Unassembled WGS sequence"/>
</dbReference>
<keyword evidence="1" id="KW-0805">Transcription regulation</keyword>
<dbReference type="EMBL" id="JBHUCO010000015">
    <property type="protein sequence ID" value="MFD1519147.1"/>
    <property type="molecule type" value="Genomic_DNA"/>
</dbReference>
<dbReference type="InterPro" id="IPR001647">
    <property type="entry name" value="HTH_TetR"/>
</dbReference>
<keyword evidence="3" id="KW-0804">Transcription</keyword>
<sequence>MDAEDMSTQQSEPLSHKERLLRQGLKYFYDRGFHGTTVDAILEASAVPKGSFYHHFGSKEEFARAVLDRYTDFQLALLDRWANEPDLSATDRLGRYVDELVELFVRSGYRRACLAGKLSTEVAVGSDAFRGQIGASLLAWREHLAALLTQGQEGGDVRTDRTAEELATAILAVIQGTFVLCIATRDEEALKAVRSTIHLLVAPPAD</sequence>
<comment type="caution">
    <text evidence="6">The sequence shown here is derived from an EMBL/GenBank/DDBJ whole genome shotgun (WGS) entry which is preliminary data.</text>
</comment>
<dbReference type="InterPro" id="IPR036271">
    <property type="entry name" value="Tet_transcr_reg_TetR-rel_C_sf"/>
</dbReference>
<evidence type="ECO:0000256" key="4">
    <source>
        <dbReference type="PROSITE-ProRule" id="PRU00335"/>
    </source>
</evidence>
<dbReference type="PROSITE" id="PS50977">
    <property type="entry name" value="HTH_TETR_2"/>
    <property type="match status" value="1"/>
</dbReference>
<protein>
    <submittedName>
        <fullName evidence="6">TetR/AcrR family transcriptional regulator</fullName>
    </submittedName>
</protein>
<evidence type="ECO:0000256" key="2">
    <source>
        <dbReference type="ARBA" id="ARBA00023125"/>
    </source>
</evidence>
<feature type="DNA-binding region" description="H-T-H motif" evidence="4">
    <location>
        <begin position="37"/>
        <end position="56"/>
    </location>
</feature>
<dbReference type="Pfam" id="PF16925">
    <property type="entry name" value="TetR_C_13"/>
    <property type="match status" value="1"/>
</dbReference>
<dbReference type="RefSeq" id="WP_344718661.1">
    <property type="nucleotide sequence ID" value="NZ_BAAAUS010000001.1"/>
</dbReference>
<accession>A0ABW4EVP1</accession>
<organism evidence="6 7">
    <name type="scientific">Pseudonocardia yunnanensis</name>
    <dbReference type="NCBI Taxonomy" id="58107"/>
    <lineage>
        <taxon>Bacteria</taxon>
        <taxon>Bacillati</taxon>
        <taxon>Actinomycetota</taxon>
        <taxon>Actinomycetes</taxon>
        <taxon>Pseudonocardiales</taxon>
        <taxon>Pseudonocardiaceae</taxon>
        <taxon>Pseudonocardia</taxon>
    </lineage>
</organism>
<proteinExistence type="predicted"/>
<keyword evidence="2 4" id="KW-0238">DNA-binding</keyword>
<dbReference type="InterPro" id="IPR011075">
    <property type="entry name" value="TetR_C"/>
</dbReference>
<evidence type="ECO:0000259" key="5">
    <source>
        <dbReference type="PROSITE" id="PS50977"/>
    </source>
</evidence>
<evidence type="ECO:0000256" key="3">
    <source>
        <dbReference type="ARBA" id="ARBA00023163"/>
    </source>
</evidence>
<reference evidence="7" key="1">
    <citation type="journal article" date="2019" name="Int. J. Syst. Evol. Microbiol.">
        <title>The Global Catalogue of Microorganisms (GCM) 10K type strain sequencing project: providing services to taxonomists for standard genome sequencing and annotation.</title>
        <authorList>
            <consortium name="The Broad Institute Genomics Platform"/>
            <consortium name="The Broad Institute Genome Sequencing Center for Infectious Disease"/>
            <person name="Wu L."/>
            <person name="Ma J."/>
        </authorList>
    </citation>
    <scope>NUCLEOTIDE SEQUENCE [LARGE SCALE GENOMIC DNA]</scope>
    <source>
        <strain evidence="7">CCM 7043</strain>
    </source>
</reference>